<keyword evidence="1" id="KW-0732">Signal</keyword>
<feature type="chain" id="PRO_5015064841" evidence="1">
    <location>
        <begin position="22"/>
        <end position="419"/>
    </location>
</feature>
<reference evidence="4" key="3">
    <citation type="submission" date="2017-01" db="EMBL/GenBank/DDBJ databases">
        <authorList>
            <person name="Poblete-Castro I."/>
        </authorList>
    </citation>
    <scope>NUCLEOTIDE SEQUENCE [LARGE SCALE GENOMIC DNA]</scope>
    <source>
        <strain evidence="4">DSM 18361 / CCUG 53116 / MT1</strain>
    </source>
</reference>
<reference evidence="2" key="2">
    <citation type="submission" date="2017-01" db="EMBL/GenBank/DDBJ databases">
        <authorList>
            <person name="Mah S.A."/>
            <person name="Swanson W.J."/>
            <person name="Moy G.W."/>
            <person name="Vacquier V.D."/>
        </authorList>
    </citation>
    <scope>NUCLEOTIDE SEQUENCE [LARGE SCALE GENOMIC DNA]</scope>
    <source>
        <strain evidence="2">MT1</strain>
    </source>
</reference>
<dbReference type="EMBL" id="LT629709">
    <property type="protein sequence ID" value="SDO66688.1"/>
    <property type="molecule type" value="Genomic_DNA"/>
</dbReference>
<dbReference type="Proteomes" id="UP000186756">
    <property type="component" value="Unassembled WGS sequence"/>
</dbReference>
<sequence length="419" mass="45223">MKLFFSSGAMAALSLAGGLLAGLHTSSVAAVEQEITAKFVPDPANPLVNRFVNTTPESGVCPRFIAARCAQLGIFSLQVPRLKFRSMQPIPAGHVDPRQGATFSVPSSWRTVDVVHNRTGEREVVEVRIAGIGGTWSLARPPGVSAWTPPGGGYWRNPWISPPAPCTGLNINIAGVNHAYFFWLVPEGAGACGVVPTMDIPWFEHATVEYVYELKTPNPLGMSSGEYRGSLTYTTGPGGDFDFGDVMLPNDPVITLNFTLDVQHSLKVEVPPGGHRVELIPQGGWQAWLNQGRKPVRLFRDQTFSVSASSRFKMQLECQYSAGNTCALRDTGSSQQVPLNIGVSLPGGLADAAGQPVQRRPLRLDGSGTELFQPGYYVDRKPGTLHFEVAGEHVEQMLREGAGNTWSGNATVIWDSEVL</sequence>
<evidence type="ECO:0000313" key="5">
    <source>
        <dbReference type="Proteomes" id="UP000198549"/>
    </source>
</evidence>
<evidence type="ECO:0000313" key="2">
    <source>
        <dbReference type="EMBL" id="OLU03051.1"/>
    </source>
</evidence>
<proteinExistence type="predicted"/>
<accession>A0A1H0LER4</accession>
<name>A0A1H0LER4_PSERE</name>
<dbReference type="EMBL" id="MSTQ01000006">
    <property type="protein sequence ID" value="OLU03051.1"/>
    <property type="molecule type" value="Genomic_DNA"/>
</dbReference>
<gene>
    <name evidence="2" type="ORF">BVK86_12135</name>
    <name evidence="3" type="ORF">SAMN04490202_1507</name>
</gene>
<evidence type="ECO:0000313" key="4">
    <source>
        <dbReference type="Proteomes" id="UP000186756"/>
    </source>
</evidence>
<dbReference type="AlphaFoldDB" id="A0A1H0LER4"/>
<evidence type="ECO:0000313" key="3">
    <source>
        <dbReference type="EMBL" id="SDO66688.1"/>
    </source>
</evidence>
<dbReference type="Proteomes" id="UP000198549">
    <property type="component" value="Chromosome I"/>
</dbReference>
<organism evidence="3 5">
    <name type="scientific">Pseudomonas reinekei</name>
    <dbReference type="NCBI Taxonomy" id="395598"/>
    <lineage>
        <taxon>Bacteria</taxon>
        <taxon>Pseudomonadati</taxon>
        <taxon>Pseudomonadota</taxon>
        <taxon>Gammaproteobacteria</taxon>
        <taxon>Pseudomonadales</taxon>
        <taxon>Pseudomonadaceae</taxon>
        <taxon>Pseudomonas</taxon>
    </lineage>
</organism>
<reference evidence="3 5" key="1">
    <citation type="submission" date="2016-10" db="EMBL/GenBank/DDBJ databases">
        <authorList>
            <person name="de Groot N.N."/>
        </authorList>
    </citation>
    <scope>NUCLEOTIDE SEQUENCE [LARGE SCALE GENOMIC DNA]</scope>
    <source>
        <strain evidence="3 5">BS3776</strain>
    </source>
</reference>
<keyword evidence="4" id="KW-1185">Reference proteome</keyword>
<evidence type="ECO:0000256" key="1">
    <source>
        <dbReference type="SAM" id="SignalP"/>
    </source>
</evidence>
<protein>
    <submittedName>
        <fullName evidence="3">Uncharacterized protein</fullName>
    </submittedName>
</protein>
<feature type="signal peptide" evidence="1">
    <location>
        <begin position="1"/>
        <end position="21"/>
    </location>
</feature>